<proteinExistence type="predicted"/>
<reference evidence="1 2" key="1">
    <citation type="submission" date="2017-02" db="EMBL/GenBank/DDBJ databases">
        <authorList>
            <person name="Peterson S.W."/>
        </authorList>
    </citation>
    <scope>NUCLEOTIDE SEQUENCE [LARGE SCALE GENOMIC DNA]</scope>
    <source>
        <strain evidence="1 2">DSM 22335</strain>
    </source>
</reference>
<evidence type="ECO:0000313" key="2">
    <source>
        <dbReference type="Proteomes" id="UP000190888"/>
    </source>
</evidence>
<dbReference type="OrthoDB" id="672188at2"/>
<evidence type="ECO:0000313" key="1">
    <source>
        <dbReference type="EMBL" id="SKA12311.1"/>
    </source>
</evidence>
<sequence>MVYRLTKSKLFIAVLVGVGLIFYACRKNAVSGLSVQENITELQAWLRSNGLSYKSGEIAITNSNGVTAINKLNWELASAFKSRNNSYYEVPFVDEKDQRKHTGFSMVFQKNANEIVARVKHSYDNPNSGPAESGYSKVTIFDRLNGDNDASWAWYNGLNFPTKVYKKKVSSTTDIRIRTNSQNDIRTNVADDCRPLLVPVYNYECRSTYVDTPSHLTCGYYRVGYDLYTICFESPPGSSPGGSGGWPSPGGGGGGEGGAFNYDEYLEVNNRIIVDSLAGYPCAQNILAVMFNINDSIASVIKTLFGDTNYIDIRFQVDNNLAGTSTDAETRPGGSLSTFRATVKMNPDVLNNSTQEYIAVTFMHEALHAYIDYYLHLVDRKLVHQSVFSTLFPLFAVYRFDSLNTTELAQHNAMAETYVDMMTRFVKNMSPRVPDSVARALAWGGLYETTVWKLKTDTNSIKNINWTARDASLPDNKTWKLRKCP</sequence>
<keyword evidence="2" id="KW-1185">Reference proteome</keyword>
<dbReference type="PROSITE" id="PS51257">
    <property type="entry name" value="PROKAR_LIPOPROTEIN"/>
    <property type="match status" value="1"/>
</dbReference>
<gene>
    <name evidence="1" type="ORF">SAMN04488132_11127</name>
</gene>
<dbReference type="RefSeq" id="WP_078832416.1">
    <property type="nucleotide sequence ID" value="NZ_FUWH01000011.1"/>
</dbReference>
<organism evidence="1 2">
    <name type="scientific">Sediminibacterium ginsengisoli</name>
    <dbReference type="NCBI Taxonomy" id="413434"/>
    <lineage>
        <taxon>Bacteria</taxon>
        <taxon>Pseudomonadati</taxon>
        <taxon>Bacteroidota</taxon>
        <taxon>Chitinophagia</taxon>
        <taxon>Chitinophagales</taxon>
        <taxon>Chitinophagaceae</taxon>
        <taxon>Sediminibacterium</taxon>
    </lineage>
</organism>
<name>A0A1T4R9K0_9BACT</name>
<dbReference type="Proteomes" id="UP000190888">
    <property type="component" value="Unassembled WGS sequence"/>
</dbReference>
<evidence type="ECO:0008006" key="3">
    <source>
        <dbReference type="Google" id="ProtNLM"/>
    </source>
</evidence>
<dbReference type="EMBL" id="FUWH01000011">
    <property type="protein sequence ID" value="SKA12311.1"/>
    <property type="molecule type" value="Genomic_DNA"/>
</dbReference>
<protein>
    <recommendedName>
        <fullName evidence="3">SprT-like family protein</fullName>
    </recommendedName>
</protein>
<dbReference type="STRING" id="413434.SAMN04488132_11127"/>
<accession>A0A1T4R9K0</accession>
<dbReference type="AlphaFoldDB" id="A0A1T4R9K0"/>